<dbReference type="InterPro" id="IPR025588">
    <property type="entry name" value="YcxB-like_C"/>
</dbReference>
<gene>
    <name evidence="3" type="ORF">FYJ83_15845</name>
</gene>
<organism evidence="3 4">
    <name type="scientific">Tissierella pigra</name>
    <dbReference type="NCBI Taxonomy" id="2607614"/>
    <lineage>
        <taxon>Bacteria</taxon>
        <taxon>Bacillati</taxon>
        <taxon>Bacillota</taxon>
        <taxon>Tissierellia</taxon>
        <taxon>Tissierellales</taxon>
        <taxon>Tissierellaceae</taxon>
        <taxon>Tissierella</taxon>
    </lineage>
</organism>
<evidence type="ECO:0000313" key="3">
    <source>
        <dbReference type="EMBL" id="MSU02936.1"/>
    </source>
</evidence>
<dbReference type="Proteomes" id="UP000469523">
    <property type="component" value="Unassembled WGS sequence"/>
</dbReference>
<evidence type="ECO:0000256" key="1">
    <source>
        <dbReference type="SAM" id="Phobius"/>
    </source>
</evidence>
<dbReference type="Pfam" id="PF14317">
    <property type="entry name" value="YcxB"/>
    <property type="match status" value="1"/>
</dbReference>
<dbReference type="EMBL" id="VUNQ01000048">
    <property type="protein sequence ID" value="MSU02936.1"/>
    <property type="molecule type" value="Genomic_DNA"/>
</dbReference>
<keyword evidence="1" id="KW-0472">Membrane</keyword>
<evidence type="ECO:0000313" key="4">
    <source>
        <dbReference type="Proteomes" id="UP000469523"/>
    </source>
</evidence>
<keyword evidence="4" id="KW-1185">Reference proteome</keyword>
<keyword evidence="1" id="KW-0812">Transmembrane</keyword>
<name>A0A6N7XN49_9FIRM</name>
<comment type="caution">
    <text evidence="3">The sequence shown here is derived from an EMBL/GenBank/DDBJ whole genome shotgun (WGS) entry which is preliminary data.</text>
</comment>
<feature type="transmembrane region" description="Helical" evidence="1">
    <location>
        <begin position="31"/>
        <end position="49"/>
    </location>
</feature>
<accession>A0A6N7XN49</accession>
<protein>
    <submittedName>
        <fullName evidence="3">YcxB family protein</fullName>
    </submittedName>
</protein>
<proteinExistence type="predicted"/>
<reference evidence="3 4" key="1">
    <citation type="submission" date="2019-09" db="EMBL/GenBank/DDBJ databases">
        <title>In-depth cultivation of the pig gut microbiome towards novel bacterial diversity and tailored functional studies.</title>
        <authorList>
            <person name="Wylensek D."/>
            <person name="Hitch T.C.A."/>
            <person name="Clavel T."/>
        </authorList>
    </citation>
    <scope>NUCLEOTIDE SEQUENCE [LARGE SCALE GENOMIC DNA]</scope>
    <source>
        <strain evidence="3 4">WCA3-693-APC-4?</strain>
    </source>
</reference>
<dbReference type="AlphaFoldDB" id="A0A6N7XN49"/>
<feature type="transmembrane region" description="Helical" evidence="1">
    <location>
        <begin position="55"/>
        <end position="76"/>
    </location>
</feature>
<dbReference type="RefSeq" id="WP_154442241.1">
    <property type="nucleotide sequence ID" value="NZ_VUNQ01000048.1"/>
</dbReference>
<evidence type="ECO:0000259" key="2">
    <source>
        <dbReference type="Pfam" id="PF14317"/>
    </source>
</evidence>
<feature type="domain" description="YcxB-like C-terminal" evidence="2">
    <location>
        <begin position="110"/>
        <end position="162"/>
    </location>
</feature>
<keyword evidence="1" id="KW-1133">Transmembrane helix</keyword>
<sequence>MEEPKIIINTKMEKEDYKKFLYTATFKRNKFTIPILVLMAMVAGLFIGYEKGEFSLIRFLFSWLVLLIVSIFIVVFQIRRKNEKRVKADNTAGFDNLYTLKFYNEKLVVENQSLKSRAEISYDKIFSLLESKDLFILYFTKSQASAIMKRDIDDLGEFKEFIIDKFKDKYKKI</sequence>